<dbReference type="EMBL" id="FNAX01000026">
    <property type="protein sequence ID" value="SDG68659.1"/>
    <property type="molecule type" value="Genomic_DNA"/>
</dbReference>
<gene>
    <name evidence="2" type="ORF">SAMN05216260_1266</name>
</gene>
<sequence>MERRVNERQLSVLQWVGAGCPAGVWNTGSYKTTCQALHNRGLVTVSRKAGQWSVALTSAGQHYLAHGTYPPRGSRPRKTQAASPRPKSTRAQETPATERKPSPPSHPRVTLTEQLLQELAEAGGKIVKSGNGPGLEKWPSRVAAARRSGRVPETKELYGSWCRDGYEIKLVDIPAWRLAVLDPVPVPSRLIRPHTVVRAMQNERQPLGLTKPVQGRALRLIQALITAAEAAGHTCSAGQTGFAPPPHRRRRANPHFTITAQGQTVGFLVLQEQDRAEHVATEKELADAKKHSWVRIPRFDYTPSERLRIILSGGQPHRASEWADAPGRPLEEQLAEIAQEVTLRGQAAERRRQDEAEAARQKRIRWEAAMEQARIRYAEAYRVRHLEAQEAAWRHATRLTEYVSAVRTRVEAMPPGQTRTEAEAWISWAAATVERLDPLNTPPRLPDIPNPRADDLKPFLGHWSPYGP</sequence>
<accession>A0A1G7W9Y1</accession>
<evidence type="ECO:0000256" key="1">
    <source>
        <dbReference type="SAM" id="MobiDB-lite"/>
    </source>
</evidence>
<protein>
    <recommendedName>
        <fullName evidence="4">PE-PGRS family protein</fullName>
    </recommendedName>
</protein>
<proteinExistence type="predicted"/>
<reference evidence="2 3" key="1">
    <citation type="submission" date="2016-10" db="EMBL/GenBank/DDBJ databases">
        <authorList>
            <person name="de Groot N.N."/>
        </authorList>
    </citation>
    <scope>NUCLEOTIDE SEQUENCE [LARGE SCALE GENOMIC DNA]</scope>
    <source>
        <strain evidence="2 3">CGMCC 4.1859</strain>
    </source>
</reference>
<evidence type="ECO:0000313" key="2">
    <source>
        <dbReference type="EMBL" id="SDG68659.1"/>
    </source>
</evidence>
<feature type="region of interest" description="Disordered" evidence="1">
    <location>
        <begin position="65"/>
        <end position="108"/>
    </location>
</feature>
<evidence type="ECO:0000313" key="3">
    <source>
        <dbReference type="Proteomes" id="UP000198614"/>
    </source>
</evidence>
<evidence type="ECO:0008006" key="4">
    <source>
        <dbReference type="Google" id="ProtNLM"/>
    </source>
</evidence>
<dbReference type="Proteomes" id="UP000198614">
    <property type="component" value="Unassembled WGS sequence"/>
</dbReference>
<name>A0A1G7W9Y1_9ACTN</name>
<dbReference type="PROSITE" id="PS51257">
    <property type="entry name" value="PROKAR_LIPOPROTEIN"/>
    <property type="match status" value="1"/>
</dbReference>
<dbReference type="AlphaFoldDB" id="A0A1G7W9Y1"/>
<feature type="region of interest" description="Disordered" evidence="1">
    <location>
        <begin position="125"/>
        <end position="148"/>
    </location>
</feature>
<organism evidence="2 3">
    <name type="scientific">Streptomyces griseoaurantiacus</name>
    <dbReference type="NCBI Taxonomy" id="68213"/>
    <lineage>
        <taxon>Bacteria</taxon>
        <taxon>Bacillati</taxon>
        <taxon>Actinomycetota</taxon>
        <taxon>Actinomycetes</taxon>
        <taxon>Kitasatosporales</taxon>
        <taxon>Streptomycetaceae</taxon>
        <taxon>Streptomyces</taxon>
        <taxon>Streptomyces aurantiacus group</taxon>
    </lineage>
</organism>